<dbReference type="GO" id="GO:0005737">
    <property type="term" value="C:cytoplasm"/>
    <property type="evidence" value="ECO:0007669"/>
    <property type="project" value="TreeGrafter"/>
</dbReference>
<feature type="region of interest" description="Disordered" evidence="5">
    <location>
        <begin position="496"/>
        <end position="528"/>
    </location>
</feature>
<keyword evidence="6" id="KW-0472">Membrane</keyword>
<dbReference type="InterPro" id="IPR036188">
    <property type="entry name" value="FAD/NAD-bd_sf"/>
</dbReference>
<feature type="compositionally biased region" description="Basic and acidic residues" evidence="5">
    <location>
        <begin position="503"/>
        <end position="512"/>
    </location>
</feature>
<name>A0A1B2JBM6_PICPA</name>
<keyword evidence="6" id="KW-1133">Transmembrane helix</keyword>
<evidence type="ECO:0000256" key="4">
    <source>
        <dbReference type="ARBA" id="ARBA00023002"/>
    </source>
</evidence>
<dbReference type="InterPro" id="IPR023753">
    <property type="entry name" value="FAD/NAD-binding_dom"/>
</dbReference>
<reference evidence="8 9" key="1">
    <citation type="submission" date="2016-02" db="EMBL/GenBank/DDBJ databases">
        <title>Comparative genomic and transcriptomic foundation for Pichia pastoris.</title>
        <authorList>
            <person name="Love K.R."/>
            <person name="Shah K.A."/>
            <person name="Whittaker C.A."/>
            <person name="Wu J."/>
            <person name="Bartlett M.C."/>
            <person name="Ma D."/>
            <person name="Leeson R.L."/>
            <person name="Priest M."/>
            <person name="Young S.K."/>
            <person name="Love J.C."/>
        </authorList>
    </citation>
    <scope>NUCLEOTIDE SEQUENCE [LARGE SCALE GENOMIC DNA]</scope>
    <source>
        <strain evidence="8 9">ATCC 28485</strain>
    </source>
</reference>
<accession>A0A1B2JBM6</accession>
<proteinExistence type="inferred from homology"/>
<sequence>MSDSEVVTVAVVGASFAGLAVLKSIIRQYKQVFLHWQKTGEPYKLGRIQVYLIDPKRGFINTFAIPRAITNVEIATLTYASLDDLNLPYSVYSTDANTVKREDYDSEDDYNEAVKIDQLLQDRIEVRFIQGTVLEVYEHHLLIDDMEGDEIDLPFNYCVYVPGKKRLWPLNPEGFTKSSFMEEIYQAFTCIANSQYVTIAGGGIIGCQVATEVKARFPDKSVTLLHSGHAIPSLSNRFNKENDGDLPTTELQVQALKKLKEMGIDVRLNSRALREVEIPDDKGRIRRYVLTKDQSHVRSDITLWCCKNEPITYPLLTTSLKEAVSPTDGSVLLNECCQVKGFPSIYSLGDVSNLQTMMNEKQLDLSLETIFGLVISSEIVSTNIIKSIVNAQNPSLDKKRLVRIEEVAAVAERVLGKDLCSAQHNEVVLSLGPDHCISQSVGVYKDETDHLRLKEGTVTTDKPDVLELLKDMNTKRVGKLLNINFYDSDYQFKETTPSAGKDSASKISDESSKNGSSAHLHNESSTDDINLEKGIGLLNQLDNLELADSDDSSKQS</sequence>
<gene>
    <name evidence="8" type="ORF">ATY40_BA7502415</name>
</gene>
<evidence type="ECO:0000313" key="8">
    <source>
        <dbReference type="EMBL" id="ANZ75454.1"/>
    </source>
</evidence>
<evidence type="ECO:0000256" key="6">
    <source>
        <dbReference type="SAM" id="Phobius"/>
    </source>
</evidence>
<evidence type="ECO:0000313" key="9">
    <source>
        <dbReference type="Proteomes" id="UP000094565"/>
    </source>
</evidence>
<organism evidence="8 9">
    <name type="scientific">Komagataella pastoris</name>
    <name type="common">Yeast</name>
    <name type="synonym">Pichia pastoris</name>
    <dbReference type="NCBI Taxonomy" id="4922"/>
    <lineage>
        <taxon>Eukaryota</taxon>
        <taxon>Fungi</taxon>
        <taxon>Dikarya</taxon>
        <taxon>Ascomycota</taxon>
        <taxon>Saccharomycotina</taxon>
        <taxon>Pichiomycetes</taxon>
        <taxon>Pichiales</taxon>
        <taxon>Pichiaceae</taxon>
        <taxon>Komagataella</taxon>
    </lineage>
</organism>
<dbReference type="SUPFAM" id="SSF51905">
    <property type="entry name" value="FAD/NAD(P)-binding domain"/>
    <property type="match status" value="2"/>
</dbReference>
<keyword evidence="2" id="KW-0285">Flavoprotein</keyword>
<dbReference type="Proteomes" id="UP000094565">
    <property type="component" value="Chromosome 2"/>
</dbReference>
<keyword evidence="6" id="KW-0812">Transmembrane</keyword>
<protein>
    <submittedName>
        <fullName evidence="8">BA75_02415T0</fullName>
    </submittedName>
</protein>
<dbReference type="AlphaFoldDB" id="A0A1B2JBM6"/>
<dbReference type="GO" id="GO:0050660">
    <property type="term" value="F:flavin adenine dinucleotide binding"/>
    <property type="evidence" value="ECO:0007669"/>
    <property type="project" value="TreeGrafter"/>
</dbReference>
<dbReference type="PANTHER" id="PTHR43735:SF3">
    <property type="entry name" value="FERROPTOSIS SUPPRESSOR PROTEIN 1"/>
    <property type="match status" value="1"/>
</dbReference>
<feature type="transmembrane region" description="Helical" evidence="6">
    <location>
        <begin position="6"/>
        <end position="26"/>
    </location>
</feature>
<dbReference type="Pfam" id="PF07992">
    <property type="entry name" value="Pyr_redox_2"/>
    <property type="match status" value="1"/>
</dbReference>
<evidence type="ECO:0000259" key="7">
    <source>
        <dbReference type="Pfam" id="PF07992"/>
    </source>
</evidence>
<evidence type="ECO:0000256" key="5">
    <source>
        <dbReference type="SAM" id="MobiDB-lite"/>
    </source>
</evidence>
<evidence type="ECO:0000256" key="3">
    <source>
        <dbReference type="ARBA" id="ARBA00022827"/>
    </source>
</evidence>
<feature type="domain" description="FAD/NAD(P)-binding" evidence="7">
    <location>
        <begin position="8"/>
        <end position="358"/>
    </location>
</feature>
<comment type="similarity">
    <text evidence="1">Belongs to the FAD-dependent oxidoreductase family.</text>
</comment>
<keyword evidence="9" id="KW-1185">Reference proteome</keyword>
<evidence type="ECO:0000256" key="2">
    <source>
        <dbReference type="ARBA" id="ARBA00022630"/>
    </source>
</evidence>
<keyword evidence="3" id="KW-0274">FAD</keyword>
<dbReference type="EMBL" id="CP014585">
    <property type="protein sequence ID" value="ANZ75454.1"/>
    <property type="molecule type" value="Genomic_DNA"/>
</dbReference>
<evidence type="ECO:0000256" key="1">
    <source>
        <dbReference type="ARBA" id="ARBA00006442"/>
    </source>
</evidence>
<dbReference type="Gene3D" id="3.50.50.100">
    <property type="match status" value="1"/>
</dbReference>
<keyword evidence="4" id="KW-0560">Oxidoreductase</keyword>
<dbReference type="OrthoDB" id="202203at2759"/>
<dbReference type="PANTHER" id="PTHR43735">
    <property type="entry name" value="APOPTOSIS-INDUCING FACTOR 1"/>
    <property type="match status" value="1"/>
</dbReference>
<dbReference type="GO" id="GO:0004174">
    <property type="term" value="F:electron-transferring-flavoprotein dehydrogenase activity"/>
    <property type="evidence" value="ECO:0007669"/>
    <property type="project" value="TreeGrafter"/>
</dbReference>